<dbReference type="GO" id="GO:0000123">
    <property type="term" value="C:histone acetyltransferase complex"/>
    <property type="evidence" value="ECO:0000318"/>
    <property type="project" value="GO_Central"/>
</dbReference>
<evidence type="ECO:0000256" key="8">
    <source>
        <dbReference type="SAM" id="Coils"/>
    </source>
</evidence>
<evidence type="ECO:0000313" key="9">
    <source>
        <dbReference type="EnsemblPlants" id="Pp3c24_15450V3.4"/>
    </source>
</evidence>
<reference evidence="9" key="3">
    <citation type="submission" date="2020-12" db="UniProtKB">
        <authorList>
            <consortium name="EnsemblPlants"/>
        </authorList>
    </citation>
    <scope>IDENTIFICATION</scope>
</reference>
<evidence type="ECO:0000256" key="5">
    <source>
        <dbReference type="ARBA" id="ARBA00023054"/>
    </source>
</evidence>
<dbReference type="Pfam" id="PF09340">
    <property type="entry name" value="NuA4"/>
    <property type="match status" value="1"/>
</dbReference>
<dbReference type="InterPro" id="IPR015418">
    <property type="entry name" value="Eaf6"/>
</dbReference>
<comment type="subcellular location">
    <subcellularLocation>
        <location evidence="1">Nucleus</location>
    </subcellularLocation>
</comment>
<dbReference type="EMBL" id="ABEU02000024">
    <property type="status" value="NOT_ANNOTATED_CDS"/>
    <property type="molecule type" value="Genomic_DNA"/>
</dbReference>
<evidence type="ECO:0000256" key="6">
    <source>
        <dbReference type="ARBA" id="ARBA00023163"/>
    </source>
</evidence>
<evidence type="ECO:0000313" key="10">
    <source>
        <dbReference type="Proteomes" id="UP000006727"/>
    </source>
</evidence>
<dbReference type="AlphaFoldDB" id="A0A7I4CNY0"/>
<keyword evidence="7" id="KW-0539">Nucleus</keyword>
<feature type="coiled-coil region" evidence="8">
    <location>
        <begin position="14"/>
        <end position="41"/>
    </location>
</feature>
<dbReference type="Proteomes" id="UP000006727">
    <property type="component" value="Chromosome 24"/>
</dbReference>
<evidence type="ECO:0000256" key="2">
    <source>
        <dbReference type="ARBA" id="ARBA00010916"/>
    </source>
</evidence>
<evidence type="ECO:0000256" key="4">
    <source>
        <dbReference type="ARBA" id="ARBA00023015"/>
    </source>
</evidence>
<dbReference type="PANTHER" id="PTHR13476">
    <property type="entry name" value="CHROMATIN MODIFICATION-RELATED PROTEIN MEAF6"/>
    <property type="match status" value="1"/>
</dbReference>
<protein>
    <recommendedName>
        <fullName evidence="11">Chromatin modification-related protein MEAF6</fullName>
    </recommendedName>
</protein>
<keyword evidence="4" id="KW-0805">Transcription regulation</keyword>
<accession>A0A7I4CNY0</accession>
<dbReference type="EnsemblPlants" id="Pp3c24_15450V3.4">
    <property type="protein sequence ID" value="Pp3c24_15450V3.4"/>
    <property type="gene ID" value="Pp3c24_15450"/>
</dbReference>
<reference evidence="9 10" key="2">
    <citation type="journal article" date="2018" name="Plant J.">
        <title>The Physcomitrella patens chromosome-scale assembly reveals moss genome structure and evolution.</title>
        <authorList>
            <person name="Lang D."/>
            <person name="Ullrich K.K."/>
            <person name="Murat F."/>
            <person name="Fuchs J."/>
            <person name="Jenkins J."/>
            <person name="Haas F.B."/>
            <person name="Piednoel M."/>
            <person name="Gundlach H."/>
            <person name="Van Bel M."/>
            <person name="Meyberg R."/>
            <person name="Vives C."/>
            <person name="Morata J."/>
            <person name="Symeonidi A."/>
            <person name="Hiss M."/>
            <person name="Muchero W."/>
            <person name="Kamisugi Y."/>
            <person name="Saleh O."/>
            <person name="Blanc G."/>
            <person name="Decker E.L."/>
            <person name="van Gessel N."/>
            <person name="Grimwood J."/>
            <person name="Hayes R.D."/>
            <person name="Graham S.W."/>
            <person name="Gunter L.E."/>
            <person name="McDaniel S.F."/>
            <person name="Hoernstein S.N.W."/>
            <person name="Larsson A."/>
            <person name="Li F.W."/>
            <person name="Perroud P.F."/>
            <person name="Phillips J."/>
            <person name="Ranjan P."/>
            <person name="Rokshar D.S."/>
            <person name="Rothfels C.J."/>
            <person name="Schneider L."/>
            <person name="Shu S."/>
            <person name="Stevenson D.W."/>
            <person name="Thummler F."/>
            <person name="Tillich M."/>
            <person name="Villarreal Aguilar J.C."/>
            <person name="Widiez T."/>
            <person name="Wong G.K."/>
            <person name="Wymore A."/>
            <person name="Zhang Y."/>
            <person name="Zimmer A.D."/>
            <person name="Quatrano R.S."/>
            <person name="Mayer K.F.X."/>
            <person name="Goodstein D."/>
            <person name="Casacuberta J.M."/>
            <person name="Vandepoele K."/>
            <person name="Reski R."/>
            <person name="Cuming A.C."/>
            <person name="Tuskan G.A."/>
            <person name="Maumus F."/>
            <person name="Salse J."/>
            <person name="Schmutz J."/>
            <person name="Rensing S.A."/>
        </authorList>
    </citation>
    <scope>NUCLEOTIDE SEQUENCE [LARGE SCALE GENOMIC DNA]</scope>
    <source>
        <strain evidence="9 10">cv. Gransden 2004</strain>
    </source>
</reference>
<keyword evidence="3" id="KW-0156">Chromatin regulator</keyword>
<reference evidence="9 10" key="1">
    <citation type="journal article" date="2008" name="Science">
        <title>The Physcomitrella genome reveals evolutionary insights into the conquest of land by plants.</title>
        <authorList>
            <person name="Rensing S."/>
            <person name="Lang D."/>
            <person name="Zimmer A."/>
            <person name="Terry A."/>
            <person name="Salamov A."/>
            <person name="Shapiro H."/>
            <person name="Nishiyama T."/>
            <person name="Perroud P.-F."/>
            <person name="Lindquist E."/>
            <person name="Kamisugi Y."/>
            <person name="Tanahashi T."/>
            <person name="Sakakibara K."/>
            <person name="Fujita T."/>
            <person name="Oishi K."/>
            <person name="Shin-I T."/>
            <person name="Kuroki Y."/>
            <person name="Toyoda A."/>
            <person name="Suzuki Y."/>
            <person name="Hashimoto A."/>
            <person name="Yamaguchi K."/>
            <person name="Sugano A."/>
            <person name="Kohara Y."/>
            <person name="Fujiyama A."/>
            <person name="Anterola A."/>
            <person name="Aoki S."/>
            <person name="Ashton N."/>
            <person name="Barbazuk W.B."/>
            <person name="Barker E."/>
            <person name="Bennetzen J."/>
            <person name="Bezanilla M."/>
            <person name="Blankenship R."/>
            <person name="Cho S.H."/>
            <person name="Dutcher S."/>
            <person name="Estelle M."/>
            <person name="Fawcett J.A."/>
            <person name="Gundlach H."/>
            <person name="Hanada K."/>
            <person name="Heyl A."/>
            <person name="Hicks K.A."/>
            <person name="Hugh J."/>
            <person name="Lohr M."/>
            <person name="Mayer K."/>
            <person name="Melkozernov A."/>
            <person name="Murata T."/>
            <person name="Nelson D."/>
            <person name="Pils B."/>
            <person name="Prigge M."/>
            <person name="Reiss B."/>
            <person name="Renner T."/>
            <person name="Rombauts S."/>
            <person name="Rushton P."/>
            <person name="Sanderfoot A."/>
            <person name="Schween G."/>
            <person name="Shiu S.-H."/>
            <person name="Stueber K."/>
            <person name="Theodoulou F.L."/>
            <person name="Tu H."/>
            <person name="Van de Peer Y."/>
            <person name="Verrier P.J."/>
            <person name="Waters E."/>
            <person name="Wood A."/>
            <person name="Yang L."/>
            <person name="Cove D."/>
            <person name="Cuming A."/>
            <person name="Hasebe M."/>
            <person name="Lucas S."/>
            <person name="Mishler D.B."/>
            <person name="Reski R."/>
            <person name="Grigoriev I."/>
            <person name="Quatrano R.S."/>
            <person name="Boore J.L."/>
        </authorList>
    </citation>
    <scope>NUCLEOTIDE SEQUENCE [LARGE SCALE GENOMIC DNA]</scope>
    <source>
        <strain evidence="9 10">cv. Gransden 2004</strain>
    </source>
</reference>
<keyword evidence="10" id="KW-1185">Reference proteome</keyword>
<evidence type="ECO:0008006" key="11">
    <source>
        <dbReference type="Google" id="ProtNLM"/>
    </source>
</evidence>
<organism evidence="9 10">
    <name type="scientific">Physcomitrium patens</name>
    <name type="common">Spreading-leaved earth moss</name>
    <name type="synonym">Physcomitrella patens</name>
    <dbReference type="NCBI Taxonomy" id="3218"/>
    <lineage>
        <taxon>Eukaryota</taxon>
        <taxon>Viridiplantae</taxon>
        <taxon>Streptophyta</taxon>
        <taxon>Embryophyta</taxon>
        <taxon>Bryophyta</taxon>
        <taxon>Bryophytina</taxon>
        <taxon>Bryopsida</taxon>
        <taxon>Funariidae</taxon>
        <taxon>Funariales</taxon>
        <taxon>Funariaceae</taxon>
        <taxon>Physcomitrium</taxon>
    </lineage>
</organism>
<keyword evidence="6" id="KW-0804">Transcription</keyword>
<comment type="similarity">
    <text evidence="2">Belongs to the EAF6 family.</text>
</comment>
<dbReference type="GO" id="GO:0005634">
    <property type="term" value="C:nucleus"/>
    <property type="evidence" value="ECO:0007669"/>
    <property type="project" value="UniProtKB-SubCell"/>
</dbReference>
<name>A0A7I4CNY0_PHYPA</name>
<dbReference type="GO" id="GO:0006325">
    <property type="term" value="P:chromatin organization"/>
    <property type="evidence" value="ECO:0007669"/>
    <property type="project" value="UniProtKB-KW"/>
</dbReference>
<dbReference type="Gramene" id="Pp3c24_15450V3.4">
    <property type="protein sequence ID" value="Pp3c24_15450V3.4"/>
    <property type="gene ID" value="Pp3c24_15450"/>
</dbReference>
<keyword evidence="5 8" id="KW-0175">Coiled coil</keyword>
<evidence type="ECO:0000256" key="1">
    <source>
        <dbReference type="ARBA" id="ARBA00004123"/>
    </source>
</evidence>
<proteinExistence type="inferred from homology"/>
<dbReference type="FunCoup" id="A0A7I4CNY0">
    <property type="interactions" value="1876"/>
</dbReference>
<evidence type="ECO:0000256" key="3">
    <source>
        <dbReference type="ARBA" id="ARBA00022853"/>
    </source>
</evidence>
<gene>
    <name evidence="9" type="primary">LOC112276480</name>
</gene>
<evidence type="ECO:0000256" key="7">
    <source>
        <dbReference type="ARBA" id="ARBA00023242"/>
    </source>
</evidence>
<dbReference type="InParanoid" id="A0A7I4CNY0"/>
<sequence length="162" mass="18462">MSGQRVTSKPHQTLNLLNVRQDQLLEELRTVEKQLYDLETTYLHDSSQCGNVLKGFEGFLSSIKGSGNLKRPRKFQPEDRLFSLSSVTSPVPTYGISNSANPLIFLHFCQGNGLHLTLSLKIIWLLLTMWCFKIWTRIDVEAYFPAARSESLHLYGTMPGTW</sequence>